<dbReference type="AlphaFoldDB" id="A0AAE1DB91"/>
<protein>
    <submittedName>
        <fullName evidence="1">Uncharacterized protein</fullName>
    </submittedName>
</protein>
<dbReference type="Proteomes" id="UP001283361">
    <property type="component" value="Unassembled WGS sequence"/>
</dbReference>
<proteinExistence type="predicted"/>
<reference evidence="1" key="1">
    <citation type="journal article" date="2023" name="G3 (Bethesda)">
        <title>A reference genome for the long-term kleptoplast-retaining sea slug Elysia crispata morphotype clarki.</title>
        <authorList>
            <person name="Eastman K.E."/>
            <person name="Pendleton A.L."/>
            <person name="Shaikh M.A."/>
            <person name="Suttiyut T."/>
            <person name="Ogas R."/>
            <person name="Tomko P."/>
            <person name="Gavelis G."/>
            <person name="Widhalm J.R."/>
            <person name="Wisecaver J.H."/>
        </authorList>
    </citation>
    <scope>NUCLEOTIDE SEQUENCE</scope>
    <source>
        <strain evidence="1">ECLA1</strain>
    </source>
</reference>
<evidence type="ECO:0000313" key="2">
    <source>
        <dbReference type="Proteomes" id="UP001283361"/>
    </source>
</evidence>
<name>A0AAE1DB91_9GAST</name>
<keyword evidence="2" id="KW-1185">Reference proteome</keyword>
<sequence>MAGCENPQQTTISWTDTSAAFEDTDRAVLAQIVHIIINADGGDWVQRSVLLTSGQRLHWQSKLAVLQ</sequence>
<dbReference type="EMBL" id="JAWDGP010004530">
    <property type="protein sequence ID" value="KAK3763560.1"/>
    <property type="molecule type" value="Genomic_DNA"/>
</dbReference>
<accession>A0AAE1DB91</accession>
<organism evidence="1 2">
    <name type="scientific">Elysia crispata</name>
    <name type="common">lettuce slug</name>
    <dbReference type="NCBI Taxonomy" id="231223"/>
    <lineage>
        <taxon>Eukaryota</taxon>
        <taxon>Metazoa</taxon>
        <taxon>Spiralia</taxon>
        <taxon>Lophotrochozoa</taxon>
        <taxon>Mollusca</taxon>
        <taxon>Gastropoda</taxon>
        <taxon>Heterobranchia</taxon>
        <taxon>Euthyneura</taxon>
        <taxon>Panpulmonata</taxon>
        <taxon>Sacoglossa</taxon>
        <taxon>Placobranchoidea</taxon>
        <taxon>Plakobranchidae</taxon>
        <taxon>Elysia</taxon>
    </lineage>
</organism>
<evidence type="ECO:0000313" key="1">
    <source>
        <dbReference type="EMBL" id="KAK3763560.1"/>
    </source>
</evidence>
<comment type="caution">
    <text evidence="1">The sequence shown here is derived from an EMBL/GenBank/DDBJ whole genome shotgun (WGS) entry which is preliminary data.</text>
</comment>
<gene>
    <name evidence="1" type="ORF">RRG08_056984</name>
</gene>